<feature type="region of interest" description="Disordered" evidence="12">
    <location>
        <begin position="719"/>
        <end position="741"/>
    </location>
</feature>
<comment type="subcellular location">
    <subcellularLocation>
        <location evidence="1 11">Nucleus</location>
    </subcellularLocation>
</comment>
<evidence type="ECO:0000259" key="13">
    <source>
        <dbReference type="PROSITE" id="PS51030"/>
    </source>
</evidence>
<comment type="caution">
    <text evidence="15">The sequence shown here is derived from an EMBL/GenBank/DDBJ whole genome shotgun (WGS) entry which is preliminary data.</text>
</comment>
<dbReference type="GO" id="GO:0000978">
    <property type="term" value="F:RNA polymerase II cis-regulatory region sequence-specific DNA binding"/>
    <property type="evidence" value="ECO:0007669"/>
    <property type="project" value="InterPro"/>
</dbReference>
<evidence type="ECO:0000256" key="9">
    <source>
        <dbReference type="ARBA" id="ARBA00023170"/>
    </source>
</evidence>
<dbReference type="SUPFAM" id="SSF48508">
    <property type="entry name" value="Nuclear receptor ligand-binding domain"/>
    <property type="match status" value="1"/>
</dbReference>
<evidence type="ECO:0000256" key="1">
    <source>
        <dbReference type="ARBA" id="ARBA00004123"/>
    </source>
</evidence>
<feature type="region of interest" description="Disordered" evidence="12">
    <location>
        <begin position="218"/>
        <end position="307"/>
    </location>
</feature>
<feature type="compositionally biased region" description="Low complexity" evidence="12">
    <location>
        <begin position="724"/>
        <end position="741"/>
    </location>
</feature>
<feature type="domain" description="Nuclear receptor" evidence="13">
    <location>
        <begin position="147"/>
        <end position="222"/>
    </location>
</feature>
<keyword evidence="5 11" id="KW-0862">Zinc</keyword>
<dbReference type="SMART" id="SM00399">
    <property type="entry name" value="ZnF_C4"/>
    <property type="match status" value="1"/>
</dbReference>
<sequence length="741" mass="83717">MQCPYRLPVTISTHTVPPSATCGGESTGNGNDLSSVVLPPGVMPPALPPGLPGMGSDPFGLALAALPFDQLAASLNLQLQTQLQQQQQQAAVAQQLHEPHTLLQHSQQIQQPNVDSASQQQPLLSRLQALQKEHRPRPRASKEEYIGVACHICGAPADGMHYSAISCRSCNAFFRRAVSYEHKYVCRFGGNCEISVQLRCACRACRFRKCVEAGMRDKAVQPPRDPTGSQKEKKKKDGKRAPAQLNVASRELVRKQENRDGPDMVRFSDDEDDDEDLPSASDLQQKKPARRGSYNAPCKKSINFRSAGENGGAEVKMEMEDDYYDMIRRDGEDETSGLRAPENRSTLPVDRPWEVESVGSGYPKFERLVACYREHTRMMQLAMTGIEPFLAQAESGIKLREMVPGDVSLLSTTELNGLLFWIEKQDPYSKLHACDRRALFKRYSVRKLSLDHFYTASKWTEQCYKGNFVMLNNTFVPPDKTGFELETDDDKQRKAKAEILLPTFEQMWRCVIWPFSHMAVTDAEIVFLHALLLWSPLNNTHVRVETKELMRLQREWAIKMMFEHYRTIGQADPEVRFGEIVHLLAEIEVICDRHCQDFQVAKLFEFCDMSQFWYEKWCYSAPIRPDYSAAITADIAEMTQQEQNDPADNGIHYNVNTMQVPAGACMSPLYNEHDDTTDNMLDRDLQRSSHEEPKMDAYRGASFSVNNTGDNYTVPEKKAAYDCTPSAPSTTPSTPNEPSFP</sequence>
<name>A0AAN4YY04_9BILA</name>
<evidence type="ECO:0000256" key="10">
    <source>
        <dbReference type="ARBA" id="ARBA00023242"/>
    </source>
</evidence>
<feature type="compositionally biased region" description="Basic and acidic residues" evidence="12">
    <location>
        <begin position="251"/>
        <end position="268"/>
    </location>
</feature>
<dbReference type="AlphaFoldDB" id="A0AAN4YY04"/>
<comment type="similarity">
    <text evidence="2 11">Belongs to the nuclear hormone receptor family.</text>
</comment>
<dbReference type="PROSITE" id="PS51030">
    <property type="entry name" value="NUCLEAR_REC_DBD_2"/>
    <property type="match status" value="1"/>
</dbReference>
<dbReference type="InterPro" id="IPR049636">
    <property type="entry name" value="HNF4-like_DBD"/>
</dbReference>
<dbReference type="FunFam" id="3.30.50.10:FF:000030">
    <property type="entry name" value="Nuclear Hormone Receptor family"/>
    <property type="match status" value="1"/>
</dbReference>
<evidence type="ECO:0000256" key="7">
    <source>
        <dbReference type="ARBA" id="ARBA00023125"/>
    </source>
</evidence>
<dbReference type="Pfam" id="PF00104">
    <property type="entry name" value="Hormone_recep"/>
    <property type="match status" value="1"/>
</dbReference>
<dbReference type="GO" id="GO:0005634">
    <property type="term" value="C:nucleus"/>
    <property type="evidence" value="ECO:0007669"/>
    <property type="project" value="UniProtKB-SubCell"/>
</dbReference>
<dbReference type="PRINTS" id="PR00047">
    <property type="entry name" value="STROIDFINGER"/>
</dbReference>
<dbReference type="PROSITE" id="PS51843">
    <property type="entry name" value="NR_LBD"/>
    <property type="match status" value="1"/>
</dbReference>
<evidence type="ECO:0000256" key="3">
    <source>
        <dbReference type="ARBA" id="ARBA00022723"/>
    </source>
</evidence>
<evidence type="ECO:0000256" key="2">
    <source>
        <dbReference type="ARBA" id="ARBA00005993"/>
    </source>
</evidence>
<dbReference type="Gene3D" id="3.30.50.10">
    <property type="entry name" value="Erythroid Transcription Factor GATA-1, subunit A"/>
    <property type="match status" value="1"/>
</dbReference>
<keyword evidence="6 11" id="KW-0805">Transcription regulation</keyword>
<evidence type="ECO:0000256" key="5">
    <source>
        <dbReference type="ARBA" id="ARBA00022833"/>
    </source>
</evidence>
<feature type="domain" description="NR LBD" evidence="14">
    <location>
        <begin position="371"/>
        <end position="620"/>
    </location>
</feature>
<dbReference type="Gene3D" id="1.10.565.10">
    <property type="entry name" value="Retinoid X Receptor"/>
    <property type="match status" value="1"/>
</dbReference>
<protein>
    <submittedName>
        <fullName evidence="15">Uncharacterized protein</fullName>
    </submittedName>
</protein>
<dbReference type="InterPro" id="IPR013088">
    <property type="entry name" value="Znf_NHR/GATA"/>
</dbReference>
<evidence type="ECO:0000313" key="15">
    <source>
        <dbReference type="EMBL" id="GMR29894.1"/>
    </source>
</evidence>
<organism evidence="15 16">
    <name type="scientific">Pristionchus mayeri</name>
    <dbReference type="NCBI Taxonomy" id="1317129"/>
    <lineage>
        <taxon>Eukaryota</taxon>
        <taxon>Metazoa</taxon>
        <taxon>Ecdysozoa</taxon>
        <taxon>Nematoda</taxon>
        <taxon>Chromadorea</taxon>
        <taxon>Rhabditida</taxon>
        <taxon>Rhabditina</taxon>
        <taxon>Diplogasteromorpha</taxon>
        <taxon>Diplogasteroidea</taxon>
        <taxon>Neodiplogasteridae</taxon>
        <taxon>Pristionchus</taxon>
    </lineage>
</organism>
<dbReference type="SUPFAM" id="SSF57716">
    <property type="entry name" value="Glucocorticoid receptor-like (DNA-binding domain)"/>
    <property type="match status" value="1"/>
</dbReference>
<evidence type="ECO:0000256" key="11">
    <source>
        <dbReference type="RuleBase" id="RU004334"/>
    </source>
</evidence>
<dbReference type="PANTHER" id="PTHR46587:SF5">
    <property type="entry name" value="NUCLEAR HORMONE RECEPTOR FAMILY"/>
    <property type="match status" value="1"/>
</dbReference>
<keyword evidence="3 11" id="KW-0479">Metal-binding</keyword>
<evidence type="ECO:0000256" key="8">
    <source>
        <dbReference type="ARBA" id="ARBA00023163"/>
    </source>
</evidence>
<dbReference type="PROSITE" id="PS00031">
    <property type="entry name" value="NUCLEAR_REC_DBD_1"/>
    <property type="match status" value="1"/>
</dbReference>
<evidence type="ECO:0000256" key="6">
    <source>
        <dbReference type="ARBA" id="ARBA00023015"/>
    </source>
</evidence>
<gene>
    <name evidence="15" type="ORF">PMAYCL1PPCAC_00089</name>
</gene>
<dbReference type="CDD" id="cd06960">
    <property type="entry name" value="NR_DBD_HNF4A"/>
    <property type="match status" value="1"/>
</dbReference>
<dbReference type="SMART" id="SM00430">
    <property type="entry name" value="HOLI"/>
    <property type="match status" value="1"/>
</dbReference>
<dbReference type="EMBL" id="BTRK01000001">
    <property type="protein sequence ID" value="GMR29894.1"/>
    <property type="molecule type" value="Genomic_DNA"/>
</dbReference>
<evidence type="ECO:0000313" key="16">
    <source>
        <dbReference type="Proteomes" id="UP001328107"/>
    </source>
</evidence>
<keyword evidence="10 11" id="KW-0539">Nucleus</keyword>
<evidence type="ECO:0000259" key="14">
    <source>
        <dbReference type="PROSITE" id="PS51843"/>
    </source>
</evidence>
<reference evidence="16" key="1">
    <citation type="submission" date="2022-10" db="EMBL/GenBank/DDBJ databases">
        <title>Genome assembly of Pristionchus species.</title>
        <authorList>
            <person name="Yoshida K."/>
            <person name="Sommer R.J."/>
        </authorList>
    </citation>
    <scope>NUCLEOTIDE SEQUENCE [LARGE SCALE GENOMIC DNA]</scope>
    <source>
        <strain evidence="16">RS5460</strain>
    </source>
</reference>
<accession>A0AAN4YY04</accession>
<proteinExistence type="inferred from homology"/>
<keyword evidence="8 11" id="KW-0804">Transcription</keyword>
<keyword evidence="4 11" id="KW-0863">Zinc-finger</keyword>
<evidence type="ECO:0000256" key="4">
    <source>
        <dbReference type="ARBA" id="ARBA00022771"/>
    </source>
</evidence>
<dbReference type="InterPro" id="IPR001628">
    <property type="entry name" value="Znf_hrmn_rcpt"/>
</dbReference>
<dbReference type="GO" id="GO:0008270">
    <property type="term" value="F:zinc ion binding"/>
    <property type="evidence" value="ECO:0007669"/>
    <property type="project" value="UniProtKB-KW"/>
</dbReference>
<dbReference type="GO" id="GO:0003700">
    <property type="term" value="F:DNA-binding transcription factor activity"/>
    <property type="evidence" value="ECO:0007669"/>
    <property type="project" value="InterPro"/>
</dbReference>
<keyword evidence="7 11" id="KW-0238">DNA-binding</keyword>
<dbReference type="PANTHER" id="PTHR46587">
    <property type="entry name" value="NUCLEAR HORMONE RECEPTOR FAMILY"/>
    <property type="match status" value="1"/>
</dbReference>
<dbReference type="InterPro" id="IPR035500">
    <property type="entry name" value="NHR-like_dom_sf"/>
</dbReference>
<evidence type="ECO:0000256" key="12">
    <source>
        <dbReference type="SAM" id="MobiDB-lite"/>
    </source>
</evidence>
<dbReference type="InterPro" id="IPR000536">
    <property type="entry name" value="Nucl_hrmn_rcpt_lig-bd"/>
</dbReference>
<dbReference type="Proteomes" id="UP001328107">
    <property type="component" value="Unassembled WGS sequence"/>
</dbReference>
<keyword evidence="9 11" id="KW-0675">Receptor</keyword>
<keyword evidence="16" id="KW-1185">Reference proteome</keyword>
<dbReference type="Pfam" id="PF00105">
    <property type="entry name" value="zf-C4"/>
    <property type="match status" value="1"/>
</dbReference>